<name>A0A5B9QYF1_9BACT</name>
<protein>
    <submittedName>
        <fullName evidence="2">Uncharacterized protein</fullName>
    </submittedName>
</protein>
<gene>
    <name evidence="2" type="ORF">UC8_09620</name>
</gene>
<feature type="region of interest" description="Disordered" evidence="1">
    <location>
        <begin position="54"/>
        <end position="97"/>
    </location>
</feature>
<keyword evidence="3" id="KW-1185">Reference proteome</keyword>
<sequence>MKTNRHQPIPTSSPQNRWPASLLWGIVEKFARAALVSAKFLWALLLAVAASPVAGGQPADATPHPVARSAPSTDSVVDPLPTPNAAPETYSDADSDAQRLRQQAAAALIERTVVTLASGPAFDAKLTQQVRTPDHTAVGVGRYEQAGGNTGRVHMDMDISISQNQKCQLLQKCDGRLAWTREQVGDTVRLRRVDVGRLDEMVAAKMSAISPRLRVGGLIELLERAHADFALEQVPAELEGHPVWMLKGSLRPAVKTDILRRAEREEWPPLCPNAIAIAIAADNNDNGFGKGLPVRFEYWLETEAEAEQAQQAPTEMRRLISYLKIYDLQKIQPAPETHFRLETGESDVNYTNDTQRYLDHFGIQVTEKQQRLLTR</sequence>
<dbReference type="KEGG" id="rul:UC8_09620"/>
<dbReference type="EMBL" id="CP042914">
    <property type="protein sequence ID" value="QEG39001.1"/>
    <property type="molecule type" value="Genomic_DNA"/>
</dbReference>
<dbReference type="RefSeq" id="WP_068140716.1">
    <property type="nucleotide sequence ID" value="NZ_CP042914.1"/>
</dbReference>
<evidence type="ECO:0000313" key="2">
    <source>
        <dbReference type="EMBL" id="QEG39001.1"/>
    </source>
</evidence>
<reference evidence="2 3" key="1">
    <citation type="submission" date="2019-08" db="EMBL/GenBank/DDBJ databases">
        <title>Deep-cultivation of Planctomycetes and their phenomic and genomic characterization uncovers novel biology.</title>
        <authorList>
            <person name="Wiegand S."/>
            <person name="Jogler M."/>
            <person name="Boedeker C."/>
            <person name="Pinto D."/>
            <person name="Vollmers J."/>
            <person name="Rivas-Marin E."/>
            <person name="Kohn T."/>
            <person name="Peeters S.H."/>
            <person name="Heuer A."/>
            <person name="Rast P."/>
            <person name="Oberbeckmann S."/>
            <person name="Bunk B."/>
            <person name="Jeske O."/>
            <person name="Meyerdierks A."/>
            <person name="Storesund J.E."/>
            <person name="Kallscheuer N."/>
            <person name="Luecker S."/>
            <person name="Lage O.M."/>
            <person name="Pohl T."/>
            <person name="Merkel B.J."/>
            <person name="Hornburger P."/>
            <person name="Mueller R.-W."/>
            <person name="Bruemmer F."/>
            <person name="Labrenz M."/>
            <person name="Spormann A.M."/>
            <person name="Op den Camp H."/>
            <person name="Overmann J."/>
            <person name="Amann R."/>
            <person name="Jetten M.S.M."/>
            <person name="Mascher T."/>
            <person name="Medema M.H."/>
            <person name="Devos D.P."/>
            <person name="Kaster A.-K."/>
            <person name="Ovreas L."/>
            <person name="Rohde M."/>
            <person name="Galperin M.Y."/>
            <person name="Jogler C."/>
        </authorList>
    </citation>
    <scope>NUCLEOTIDE SEQUENCE [LARGE SCALE GENOMIC DNA]</scope>
    <source>
        <strain evidence="2 3">UC8</strain>
    </source>
</reference>
<proteinExistence type="predicted"/>
<evidence type="ECO:0000256" key="1">
    <source>
        <dbReference type="SAM" id="MobiDB-lite"/>
    </source>
</evidence>
<dbReference type="Proteomes" id="UP000325286">
    <property type="component" value="Chromosome"/>
</dbReference>
<dbReference type="OrthoDB" id="245771at2"/>
<accession>A0A5B9QYF1</accession>
<organism evidence="2 3">
    <name type="scientific">Roseimaritima ulvae</name>
    <dbReference type="NCBI Taxonomy" id="980254"/>
    <lineage>
        <taxon>Bacteria</taxon>
        <taxon>Pseudomonadati</taxon>
        <taxon>Planctomycetota</taxon>
        <taxon>Planctomycetia</taxon>
        <taxon>Pirellulales</taxon>
        <taxon>Pirellulaceae</taxon>
        <taxon>Roseimaritima</taxon>
    </lineage>
</organism>
<dbReference type="AlphaFoldDB" id="A0A5B9QYF1"/>
<evidence type="ECO:0000313" key="3">
    <source>
        <dbReference type="Proteomes" id="UP000325286"/>
    </source>
</evidence>